<dbReference type="Proteomes" id="UP001155840">
    <property type="component" value="Unassembled WGS sequence"/>
</dbReference>
<evidence type="ECO:0000256" key="3">
    <source>
        <dbReference type="ARBA" id="ARBA00023015"/>
    </source>
</evidence>
<evidence type="ECO:0000313" key="7">
    <source>
        <dbReference type="EMBL" id="NHT78972.1"/>
    </source>
</evidence>
<dbReference type="InterPro" id="IPR036390">
    <property type="entry name" value="WH_DNA-bd_sf"/>
</dbReference>
<keyword evidence="7" id="KW-0032">Aminotransferase</keyword>
<name>A0AA43ZJG4_9HYPH</name>
<dbReference type="Pfam" id="PF00392">
    <property type="entry name" value="GntR"/>
    <property type="match status" value="1"/>
</dbReference>
<dbReference type="PANTHER" id="PTHR46577:SF1">
    <property type="entry name" value="HTH-TYPE TRANSCRIPTIONAL REGULATORY PROTEIN GABR"/>
    <property type="match status" value="1"/>
</dbReference>
<dbReference type="InterPro" id="IPR015422">
    <property type="entry name" value="PyrdxlP-dep_Trfase_small"/>
</dbReference>
<dbReference type="RefSeq" id="WP_167131134.1">
    <property type="nucleotide sequence ID" value="NZ_JAANCM010000024.1"/>
</dbReference>
<dbReference type="GO" id="GO:0003700">
    <property type="term" value="F:DNA-binding transcription factor activity"/>
    <property type="evidence" value="ECO:0007669"/>
    <property type="project" value="InterPro"/>
</dbReference>
<sequence length="459" mass="49250">MTAKTWSPKLSTKDGPIYLAIADALAADIASGQLAEGTRLPTQRRLAEDLDIDFTTVSRGYAEAQSRGLIEGKVGQGTYVKARRSTLSRVVQPSGLVDMSMNLPPRFQNSSLTRRMWEAARDLEDQGLDLLMRYQEPGGIMSDRVVATGWLSRRLPGVTSERVLVAAGAQGALHAVLGVLTEPGDTVCVEQLTYPGFRSVASHLRLKLAPLEMDNHGLLPTAFEEACKAARPKALYCMPTLHNPTTRTMPLHRRRELINVARAYDIPVIEDDAYGALVPDAPTPLAAIAPETVFHVASLSKCLSPALRVAYVAVPEGRSLRVANAIRASASLVSPLTSAIASRWIETGMADEVRDEIMRECATRLQVLRATLPHNAAASTGGFHAWLPVQKPWTRGELVSRLRSVGVGVVASDAFAISSAPEAVRIGLGAAGSVEELKRSLAILGDLLSQAPATSTMVV</sequence>
<dbReference type="InterPro" id="IPR004839">
    <property type="entry name" value="Aminotransferase_I/II_large"/>
</dbReference>
<gene>
    <name evidence="7" type="ORF">G8E10_25050</name>
</gene>
<dbReference type="Gene3D" id="1.10.10.10">
    <property type="entry name" value="Winged helix-like DNA-binding domain superfamily/Winged helix DNA-binding domain"/>
    <property type="match status" value="1"/>
</dbReference>
<keyword evidence="7" id="KW-0808">Transferase</keyword>
<dbReference type="InterPro" id="IPR036388">
    <property type="entry name" value="WH-like_DNA-bd_sf"/>
</dbReference>
<feature type="domain" description="HTH gntR-type" evidence="6">
    <location>
        <begin position="15"/>
        <end position="83"/>
    </location>
</feature>
<keyword evidence="5" id="KW-0804">Transcription</keyword>
<dbReference type="SMART" id="SM00345">
    <property type="entry name" value="HTH_GNTR"/>
    <property type="match status" value="1"/>
</dbReference>
<protein>
    <submittedName>
        <fullName evidence="7">PLP-dependent aminotransferase family protein</fullName>
    </submittedName>
</protein>
<evidence type="ECO:0000313" key="8">
    <source>
        <dbReference type="Proteomes" id="UP001155840"/>
    </source>
</evidence>
<comment type="similarity">
    <text evidence="1">In the C-terminal section; belongs to the class-I pyridoxal-phosphate-dependent aminotransferase family.</text>
</comment>
<dbReference type="EMBL" id="JAANCM010000024">
    <property type="protein sequence ID" value="NHT78972.1"/>
    <property type="molecule type" value="Genomic_DNA"/>
</dbReference>
<dbReference type="GO" id="GO:0008483">
    <property type="term" value="F:transaminase activity"/>
    <property type="evidence" value="ECO:0007669"/>
    <property type="project" value="UniProtKB-KW"/>
</dbReference>
<evidence type="ECO:0000259" key="6">
    <source>
        <dbReference type="PROSITE" id="PS50949"/>
    </source>
</evidence>
<dbReference type="SUPFAM" id="SSF53383">
    <property type="entry name" value="PLP-dependent transferases"/>
    <property type="match status" value="1"/>
</dbReference>
<dbReference type="AlphaFoldDB" id="A0AA43ZJG4"/>
<accession>A0AA43ZJG4</accession>
<dbReference type="Gene3D" id="3.40.640.10">
    <property type="entry name" value="Type I PLP-dependent aspartate aminotransferase-like (Major domain)"/>
    <property type="match status" value="1"/>
</dbReference>
<keyword evidence="8" id="KW-1185">Reference proteome</keyword>
<dbReference type="Gene3D" id="3.90.1150.10">
    <property type="entry name" value="Aspartate Aminotransferase, domain 1"/>
    <property type="match status" value="1"/>
</dbReference>
<organism evidence="7 8">
    <name type="scientific">Ferranicluibacter rubi</name>
    <dbReference type="NCBI Taxonomy" id="2715133"/>
    <lineage>
        <taxon>Bacteria</taxon>
        <taxon>Pseudomonadati</taxon>
        <taxon>Pseudomonadota</taxon>
        <taxon>Alphaproteobacteria</taxon>
        <taxon>Hyphomicrobiales</taxon>
        <taxon>Rhizobiaceae</taxon>
        <taxon>Ferranicluibacter</taxon>
    </lineage>
</organism>
<keyword evidence="3" id="KW-0805">Transcription regulation</keyword>
<keyword evidence="2" id="KW-0663">Pyridoxal phosphate</keyword>
<dbReference type="InterPro" id="IPR015424">
    <property type="entry name" value="PyrdxlP-dep_Trfase"/>
</dbReference>
<dbReference type="SUPFAM" id="SSF46785">
    <property type="entry name" value="Winged helix' DNA-binding domain"/>
    <property type="match status" value="1"/>
</dbReference>
<dbReference type="CDD" id="cd00609">
    <property type="entry name" value="AAT_like"/>
    <property type="match status" value="1"/>
</dbReference>
<dbReference type="InterPro" id="IPR000524">
    <property type="entry name" value="Tscrpt_reg_HTH_GntR"/>
</dbReference>
<evidence type="ECO:0000256" key="1">
    <source>
        <dbReference type="ARBA" id="ARBA00005384"/>
    </source>
</evidence>
<reference evidence="7" key="1">
    <citation type="submission" date="2020-03" db="EMBL/GenBank/DDBJ databases">
        <title>Ferranicluibacter endophyticum gen. nov., sp. nov., a new genus isolated from Rubus ulmifolius Schott. stem.</title>
        <authorList>
            <person name="Roca-Couso R."/>
            <person name="Flores-Felix J.D."/>
            <person name="Igual J.M."/>
            <person name="Rivas R."/>
        </authorList>
    </citation>
    <scope>NUCLEOTIDE SEQUENCE</scope>
    <source>
        <strain evidence="7">CRRU44</strain>
    </source>
</reference>
<comment type="caution">
    <text evidence="7">The sequence shown here is derived from an EMBL/GenBank/DDBJ whole genome shotgun (WGS) entry which is preliminary data.</text>
</comment>
<evidence type="ECO:0000256" key="2">
    <source>
        <dbReference type="ARBA" id="ARBA00022898"/>
    </source>
</evidence>
<evidence type="ECO:0000256" key="4">
    <source>
        <dbReference type="ARBA" id="ARBA00023125"/>
    </source>
</evidence>
<proteinExistence type="inferred from homology"/>
<dbReference type="InterPro" id="IPR015421">
    <property type="entry name" value="PyrdxlP-dep_Trfase_major"/>
</dbReference>
<dbReference type="Pfam" id="PF00155">
    <property type="entry name" value="Aminotran_1_2"/>
    <property type="match status" value="1"/>
</dbReference>
<dbReference type="GO" id="GO:0030170">
    <property type="term" value="F:pyridoxal phosphate binding"/>
    <property type="evidence" value="ECO:0007669"/>
    <property type="project" value="InterPro"/>
</dbReference>
<dbReference type="PANTHER" id="PTHR46577">
    <property type="entry name" value="HTH-TYPE TRANSCRIPTIONAL REGULATORY PROTEIN GABR"/>
    <property type="match status" value="1"/>
</dbReference>
<dbReference type="GO" id="GO:0003677">
    <property type="term" value="F:DNA binding"/>
    <property type="evidence" value="ECO:0007669"/>
    <property type="project" value="UniProtKB-KW"/>
</dbReference>
<dbReference type="InterPro" id="IPR051446">
    <property type="entry name" value="HTH_trans_reg/aminotransferase"/>
</dbReference>
<evidence type="ECO:0000256" key="5">
    <source>
        <dbReference type="ARBA" id="ARBA00023163"/>
    </source>
</evidence>
<keyword evidence="4" id="KW-0238">DNA-binding</keyword>
<dbReference type="PROSITE" id="PS50949">
    <property type="entry name" value="HTH_GNTR"/>
    <property type="match status" value="1"/>
</dbReference>